<keyword evidence="6" id="KW-0028">Amino-acid biosynthesis</keyword>
<dbReference type="InterPro" id="IPR023214">
    <property type="entry name" value="HAD_sf"/>
</dbReference>
<dbReference type="SFLD" id="SFLDG01136">
    <property type="entry name" value="C1.6:_Phosphoserine_Phosphatas"/>
    <property type="match status" value="1"/>
</dbReference>
<evidence type="ECO:0000256" key="9">
    <source>
        <dbReference type="ARBA" id="ARBA00022842"/>
    </source>
</evidence>
<dbReference type="GO" id="GO:0005737">
    <property type="term" value="C:cytoplasm"/>
    <property type="evidence" value="ECO:0007669"/>
    <property type="project" value="TreeGrafter"/>
</dbReference>
<dbReference type="EC" id="3.1.3.3" evidence="4"/>
<evidence type="ECO:0000256" key="2">
    <source>
        <dbReference type="ARBA" id="ARBA00005135"/>
    </source>
</evidence>
<comment type="pathway">
    <text evidence="2">Amino-acid biosynthesis; L-serine biosynthesis; L-serine from 3-phospho-D-glycerate: step 3/3.</text>
</comment>
<dbReference type="PANTHER" id="PTHR43344:SF2">
    <property type="entry name" value="PHOSPHOSERINE PHOSPHATASE"/>
    <property type="match status" value="1"/>
</dbReference>
<evidence type="ECO:0000256" key="4">
    <source>
        <dbReference type="ARBA" id="ARBA00012640"/>
    </source>
</evidence>
<keyword evidence="10" id="KW-0718">Serine biosynthesis</keyword>
<evidence type="ECO:0000256" key="12">
    <source>
        <dbReference type="ARBA" id="ARBA00048138"/>
    </source>
</evidence>
<dbReference type="Pfam" id="PF12710">
    <property type="entry name" value="HAD"/>
    <property type="match status" value="1"/>
</dbReference>
<dbReference type="InterPro" id="IPR004469">
    <property type="entry name" value="PSP"/>
</dbReference>
<dbReference type="SUPFAM" id="SSF56784">
    <property type="entry name" value="HAD-like"/>
    <property type="match status" value="1"/>
</dbReference>
<proteinExistence type="inferred from homology"/>
<dbReference type="SFLD" id="SFLDG01137">
    <property type="entry name" value="C1.6.1:_Phosphoserine_Phosphat"/>
    <property type="match status" value="1"/>
</dbReference>
<dbReference type="SFLD" id="SFLDF00029">
    <property type="entry name" value="phosphoserine_phosphatase"/>
    <property type="match status" value="1"/>
</dbReference>
<comment type="caution">
    <text evidence="14">The sequence shown here is derived from an EMBL/GenBank/DDBJ whole genome shotgun (WGS) entry which is preliminary data.</text>
</comment>
<dbReference type="NCBIfam" id="TIGR00338">
    <property type="entry name" value="serB"/>
    <property type="match status" value="1"/>
</dbReference>
<dbReference type="SFLD" id="SFLDS00003">
    <property type="entry name" value="Haloacid_Dehalogenase"/>
    <property type="match status" value="1"/>
</dbReference>
<comment type="similarity">
    <text evidence="3">Belongs to the HAD-like hydrolase superfamily. SerB family.</text>
</comment>
<dbReference type="EMBL" id="BOPV01000001">
    <property type="protein sequence ID" value="GIL41102.1"/>
    <property type="molecule type" value="Genomic_DNA"/>
</dbReference>
<evidence type="ECO:0000256" key="5">
    <source>
        <dbReference type="ARBA" id="ARBA00015196"/>
    </source>
</evidence>
<reference evidence="14" key="1">
    <citation type="submission" date="2021-02" db="EMBL/GenBank/DDBJ databases">
        <title>Genome sequence of Rhodospirillales sp. strain TMPK1 isolated from soil.</title>
        <authorList>
            <person name="Nakai R."/>
            <person name="Kusada H."/>
            <person name="Tamaki H."/>
        </authorList>
    </citation>
    <scope>NUCLEOTIDE SEQUENCE</scope>
    <source>
        <strain evidence="14">TMPK1</strain>
    </source>
</reference>
<name>A0A8S8XGP4_9PROT</name>
<evidence type="ECO:0000313" key="14">
    <source>
        <dbReference type="EMBL" id="GIL41102.1"/>
    </source>
</evidence>
<dbReference type="Proteomes" id="UP000681075">
    <property type="component" value="Unassembled WGS sequence"/>
</dbReference>
<dbReference type="GO" id="GO:0000287">
    <property type="term" value="F:magnesium ion binding"/>
    <property type="evidence" value="ECO:0007669"/>
    <property type="project" value="TreeGrafter"/>
</dbReference>
<dbReference type="GO" id="GO:0006564">
    <property type="term" value="P:L-serine biosynthetic process"/>
    <property type="evidence" value="ECO:0007669"/>
    <property type="project" value="UniProtKB-KW"/>
</dbReference>
<organism evidence="14 15">
    <name type="scientific">Roseiterribacter gracilis</name>
    <dbReference type="NCBI Taxonomy" id="2812848"/>
    <lineage>
        <taxon>Bacteria</taxon>
        <taxon>Pseudomonadati</taxon>
        <taxon>Pseudomonadota</taxon>
        <taxon>Alphaproteobacteria</taxon>
        <taxon>Rhodospirillales</taxon>
        <taxon>Roseiterribacteraceae</taxon>
        <taxon>Roseiterribacter</taxon>
    </lineage>
</organism>
<evidence type="ECO:0000256" key="7">
    <source>
        <dbReference type="ARBA" id="ARBA00022723"/>
    </source>
</evidence>
<evidence type="ECO:0000256" key="6">
    <source>
        <dbReference type="ARBA" id="ARBA00022605"/>
    </source>
</evidence>
<evidence type="ECO:0000256" key="1">
    <source>
        <dbReference type="ARBA" id="ARBA00001946"/>
    </source>
</evidence>
<dbReference type="InterPro" id="IPR036412">
    <property type="entry name" value="HAD-like_sf"/>
</dbReference>
<comment type="catalytic activity">
    <reaction evidence="13">
        <text>O-phospho-D-serine + H2O = D-serine + phosphate</text>
        <dbReference type="Rhea" id="RHEA:24873"/>
        <dbReference type="ChEBI" id="CHEBI:15377"/>
        <dbReference type="ChEBI" id="CHEBI:35247"/>
        <dbReference type="ChEBI" id="CHEBI:43474"/>
        <dbReference type="ChEBI" id="CHEBI:58680"/>
        <dbReference type="EC" id="3.1.3.3"/>
    </reaction>
</comment>
<comment type="cofactor">
    <cofactor evidence="1">
        <name>Mg(2+)</name>
        <dbReference type="ChEBI" id="CHEBI:18420"/>
    </cofactor>
</comment>
<evidence type="ECO:0000256" key="11">
    <source>
        <dbReference type="ARBA" id="ARBA00031693"/>
    </source>
</evidence>
<keyword evidence="8" id="KW-0378">Hydrolase</keyword>
<evidence type="ECO:0000256" key="13">
    <source>
        <dbReference type="ARBA" id="ARBA00048523"/>
    </source>
</evidence>
<protein>
    <recommendedName>
        <fullName evidence="5">Phosphoserine phosphatase</fullName>
        <ecNumber evidence="4">3.1.3.3</ecNumber>
    </recommendedName>
    <alternativeName>
        <fullName evidence="11">O-phosphoserine phosphohydrolase</fullName>
    </alternativeName>
</protein>
<gene>
    <name evidence="14" type="primary">serB</name>
    <name evidence="14" type="ORF">TMPK1_33390</name>
</gene>
<keyword evidence="9" id="KW-0460">Magnesium</keyword>
<accession>A0A8S8XGP4</accession>
<dbReference type="AlphaFoldDB" id="A0A8S8XGP4"/>
<comment type="catalytic activity">
    <reaction evidence="12">
        <text>O-phospho-L-serine + H2O = L-serine + phosphate</text>
        <dbReference type="Rhea" id="RHEA:21208"/>
        <dbReference type="ChEBI" id="CHEBI:15377"/>
        <dbReference type="ChEBI" id="CHEBI:33384"/>
        <dbReference type="ChEBI" id="CHEBI:43474"/>
        <dbReference type="ChEBI" id="CHEBI:57524"/>
        <dbReference type="EC" id="3.1.3.3"/>
    </reaction>
</comment>
<dbReference type="NCBIfam" id="TIGR01488">
    <property type="entry name" value="HAD-SF-IB"/>
    <property type="match status" value="1"/>
</dbReference>
<keyword evidence="7" id="KW-0479">Metal-binding</keyword>
<dbReference type="InterPro" id="IPR050582">
    <property type="entry name" value="HAD-like_SerB"/>
</dbReference>
<dbReference type="PANTHER" id="PTHR43344">
    <property type="entry name" value="PHOSPHOSERINE PHOSPHATASE"/>
    <property type="match status" value="1"/>
</dbReference>
<dbReference type="Gene3D" id="3.40.50.1000">
    <property type="entry name" value="HAD superfamily/HAD-like"/>
    <property type="match status" value="1"/>
</dbReference>
<dbReference type="GO" id="GO:0036424">
    <property type="term" value="F:L-phosphoserine phosphatase activity"/>
    <property type="evidence" value="ECO:0007669"/>
    <property type="project" value="InterPro"/>
</dbReference>
<evidence type="ECO:0000256" key="3">
    <source>
        <dbReference type="ARBA" id="ARBA00009184"/>
    </source>
</evidence>
<evidence type="ECO:0000256" key="8">
    <source>
        <dbReference type="ARBA" id="ARBA00022801"/>
    </source>
</evidence>
<sequence length="311" mass="32722">MLGRRAVSGSRMDYVATLIAGPSLEPGALAATVANARDALASLGAEPGAPDVLHDDRAIDLPFADADPDQADSALRRAIGNDPIDVIAQPTADRRKRLLLADLESTIIGQEMLDELAELVGLRDRIADITARAMNGELDFRAALIERVALLKDLPEASLDEVAKRITLHGGAASLLATMREAGAHCVLVSGGFTRFAEPVAATIGFHEIHANVLELGAGKLTGTVREPVRDKDDKLRVLKETAARLQVPLAATLSVGDGANDLPMLLAAGLGVAYHAKPAVRTAARARLDYADLSGLLYAQGFRAAEIITP</sequence>
<keyword evidence="15" id="KW-1185">Reference proteome</keyword>
<evidence type="ECO:0000313" key="15">
    <source>
        <dbReference type="Proteomes" id="UP000681075"/>
    </source>
</evidence>
<evidence type="ECO:0000256" key="10">
    <source>
        <dbReference type="ARBA" id="ARBA00023299"/>
    </source>
</evidence>